<gene>
    <name evidence="2" type="ORF">RF11_15708</name>
</gene>
<proteinExistence type="predicted"/>
<dbReference type="InterPro" id="IPR053164">
    <property type="entry name" value="IS1016-like_transposase"/>
</dbReference>
<dbReference type="InterPro" id="IPR024445">
    <property type="entry name" value="Tnp_ISXO2-like"/>
</dbReference>
<dbReference type="OMA" id="CERCPDE"/>
<keyword evidence="3" id="KW-1185">Reference proteome</keyword>
<protein>
    <recommendedName>
        <fullName evidence="1">ISXO2-like transposase domain-containing protein</fullName>
    </recommendedName>
</protein>
<sequence length="379" mass="43699">MLHNQEALNQFLVENNLILSEGYVNSRNFMCKNESCSQRFKGFGKVKRKRNLSLSRMLTLTQEGQDIVEALYFQCKNCNTYLSPRTSGFLTYTDRLGRSNCKLAPEKILQIIFHWASRSSVVDCMELLDLTKPSIIDWFNFCRDVCTTSNIIAHTRKLGNGQARGTNGELPDVVIQIDECLLRGKRMYNRGRILTGDQNILIEDIAEWMSMNENNENQMDPGRNYGRRITGPWIFGMAECIGSERDKYKTGEVRLFKVEKRDAATLIPLIVSNVEPGSMIWSDQWAAYNQIQSLEAGLSHEKVNHSENFVSITGAYTQNIEREWSKLKLKLLKNMRGTSEDLLQSHLEEYMWRSRVEGGIWEVFMKIIKEASEQYPITT</sequence>
<evidence type="ECO:0000313" key="2">
    <source>
        <dbReference type="EMBL" id="KII69925.1"/>
    </source>
</evidence>
<dbReference type="OrthoDB" id="5948580at2759"/>
<name>A0A0C2N0M3_THEKT</name>
<feature type="domain" description="ISXO2-like transposase" evidence="1">
    <location>
        <begin position="169"/>
        <end position="355"/>
    </location>
</feature>
<dbReference type="EMBL" id="JWZT01002253">
    <property type="protein sequence ID" value="KII69925.1"/>
    <property type="molecule type" value="Genomic_DNA"/>
</dbReference>
<evidence type="ECO:0000259" key="1">
    <source>
        <dbReference type="SMART" id="SM01126"/>
    </source>
</evidence>
<organism evidence="2 3">
    <name type="scientific">Thelohanellus kitauei</name>
    <name type="common">Myxosporean</name>
    <dbReference type="NCBI Taxonomy" id="669202"/>
    <lineage>
        <taxon>Eukaryota</taxon>
        <taxon>Metazoa</taxon>
        <taxon>Cnidaria</taxon>
        <taxon>Myxozoa</taxon>
        <taxon>Myxosporea</taxon>
        <taxon>Bivalvulida</taxon>
        <taxon>Platysporina</taxon>
        <taxon>Myxobolidae</taxon>
        <taxon>Thelohanellus</taxon>
    </lineage>
</organism>
<dbReference type="Pfam" id="PF12762">
    <property type="entry name" value="DDE_Tnp_IS1595"/>
    <property type="match status" value="1"/>
</dbReference>
<evidence type="ECO:0000313" key="3">
    <source>
        <dbReference type="Proteomes" id="UP000031668"/>
    </source>
</evidence>
<dbReference type="SMART" id="SM01126">
    <property type="entry name" value="DDE_Tnp_IS1595"/>
    <property type="match status" value="1"/>
</dbReference>
<dbReference type="PANTHER" id="PTHR47163:SF2">
    <property type="entry name" value="SI:DKEY-17M8.2"/>
    <property type="match status" value="1"/>
</dbReference>
<dbReference type="AlphaFoldDB" id="A0A0C2N0M3"/>
<accession>A0A0C2N0M3</accession>
<reference evidence="2 3" key="1">
    <citation type="journal article" date="2014" name="Genome Biol. Evol.">
        <title>The genome of the myxosporean Thelohanellus kitauei shows adaptations to nutrient acquisition within its fish host.</title>
        <authorList>
            <person name="Yang Y."/>
            <person name="Xiong J."/>
            <person name="Zhou Z."/>
            <person name="Huo F."/>
            <person name="Miao W."/>
            <person name="Ran C."/>
            <person name="Liu Y."/>
            <person name="Zhang J."/>
            <person name="Feng J."/>
            <person name="Wang M."/>
            <person name="Wang M."/>
            <person name="Wang L."/>
            <person name="Yao B."/>
        </authorList>
    </citation>
    <scope>NUCLEOTIDE SEQUENCE [LARGE SCALE GENOMIC DNA]</scope>
    <source>
        <strain evidence="2">Wuqing</strain>
    </source>
</reference>
<dbReference type="Proteomes" id="UP000031668">
    <property type="component" value="Unassembled WGS sequence"/>
</dbReference>
<dbReference type="PANTHER" id="PTHR47163">
    <property type="entry name" value="DDE_TNP_IS1595 DOMAIN-CONTAINING PROTEIN"/>
    <property type="match status" value="1"/>
</dbReference>
<comment type="caution">
    <text evidence="2">The sequence shown here is derived from an EMBL/GenBank/DDBJ whole genome shotgun (WGS) entry which is preliminary data.</text>
</comment>